<keyword evidence="2" id="KW-1185">Reference proteome</keyword>
<evidence type="ECO:0000313" key="1">
    <source>
        <dbReference type="EMBL" id="MDN3710146.1"/>
    </source>
</evidence>
<proteinExistence type="predicted"/>
<dbReference type="Proteomes" id="UP001242368">
    <property type="component" value="Unassembled WGS sequence"/>
</dbReference>
<dbReference type="RefSeq" id="WP_290365402.1">
    <property type="nucleotide sequence ID" value="NZ_JAUFQU010000077.1"/>
</dbReference>
<dbReference type="EMBL" id="JAUFQU010000077">
    <property type="protein sequence ID" value="MDN3710146.1"/>
    <property type="molecule type" value="Genomic_DNA"/>
</dbReference>
<evidence type="ECO:0000313" key="2">
    <source>
        <dbReference type="Proteomes" id="UP001242368"/>
    </source>
</evidence>
<gene>
    <name evidence="1" type="ORF">QW060_25040</name>
</gene>
<reference evidence="2" key="1">
    <citation type="journal article" date="2019" name="Int. J. Syst. Evol. Microbiol.">
        <title>The Global Catalogue of Microorganisms (GCM) 10K type strain sequencing project: providing services to taxonomists for standard genome sequencing and annotation.</title>
        <authorList>
            <consortium name="The Broad Institute Genomics Platform"/>
            <consortium name="The Broad Institute Genome Sequencing Center for Infectious Disease"/>
            <person name="Wu L."/>
            <person name="Ma J."/>
        </authorList>
    </citation>
    <scope>NUCLEOTIDE SEQUENCE [LARGE SCALE GENOMIC DNA]</scope>
    <source>
        <strain evidence="2">CECT 7184</strain>
    </source>
</reference>
<organism evidence="1 2">
    <name type="scientific">Paenimyroides ceti</name>
    <dbReference type="NCBI Taxonomy" id="395087"/>
    <lineage>
        <taxon>Bacteria</taxon>
        <taxon>Pseudomonadati</taxon>
        <taxon>Bacteroidota</taxon>
        <taxon>Flavobacteriia</taxon>
        <taxon>Flavobacteriales</taxon>
        <taxon>Flavobacteriaceae</taxon>
        <taxon>Paenimyroides</taxon>
    </lineage>
</organism>
<evidence type="ECO:0008006" key="3">
    <source>
        <dbReference type="Google" id="ProtNLM"/>
    </source>
</evidence>
<name>A0ABT8D1F7_9FLAO</name>
<sequence length="101" mass="11777">MKNRNLNVAQIVKILQEYDLVNLLRLFCREYGIAAPTFYSWKKKYSGMSSSAYGVHCHTILEMPLFGFRPYLPKPPKPQICYRLSNIRRLSRSGYSRNLGT</sequence>
<protein>
    <recommendedName>
        <fullName evidence="3">Transposase</fullName>
    </recommendedName>
</protein>
<accession>A0ABT8D1F7</accession>
<comment type="caution">
    <text evidence="1">The sequence shown here is derived from an EMBL/GenBank/DDBJ whole genome shotgun (WGS) entry which is preliminary data.</text>
</comment>